<feature type="region of interest" description="Disordered" evidence="1">
    <location>
        <begin position="733"/>
        <end position="772"/>
    </location>
</feature>
<name>A0ABD3NFQ0_9STRA</name>
<organism evidence="3 4">
    <name type="scientific">Stephanodiscus triporus</name>
    <dbReference type="NCBI Taxonomy" id="2934178"/>
    <lineage>
        <taxon>Eukaryota</taxon>
        <taxon>Sar</taxon>
        <taxon>Stramenopiles</taxon>
        <taxon>Ochrophyta</taxon>
        <taxon>Bacillariophyta</taxon>
        <taxon>Coscinodiscophyceae</taxon>
        <taxon>Thalassiosirophycidae</taxon>
        <taxon>Stephanodiscales</taxon>
        <taxon>Stephanodiscaceae</taxon>
        <taxon>Stephanodiscus</taxon>
    </lineage>
</organism>
<feature type="compositionally biased region" description="Acidic residues" evidence="1">
    <location>
        <begin position="653"/>
        <end position="681"/>
    </location>
</feature>
<dbReference type="Pfam" id="PF00160">
    <property type="entry name" value="Pro_isomerase"/>
    <property type="match status" value="1"/>
</dbReference>
<accession>A0ABD3NFQ0</accession>
<feature type="domain" description="PPIase cyclophilin-type" evidence="2">
    <location>
        <begin position="957"/>
        <end position="1122"/>
    </location>
</feature>
<evidence type="ECO:0000313" key="3">
    <source>
        <dbReference type="EMBL" id="KAL3774732.1"/>
    </source>
</evidence>
<feature type="compositionally biased region" description="Acidic residues" evidence="1">
    <location>
        <begin position="688"/>
        <end position="697"/>
    </location>
</feature>
<evidence type="ECO:0000313" key="4">
    <source>
        <dbReference type="Proteomes" id="UP001530315"/>
    </source>
</evidence>
<dbReference type="Gene3D" id="2.40.100.10">
    <property type="entry name" value="Cyclophilin-like"/>
    <property type="match status" value="1"/>
</dbReference>
<feature type="compositionally biased region" description="Acidic residues" evidence="1">
    <location>
        <begin position="478"/>
        <end position="488"/>
    </location>
</feature>
<feature type="compositionally biased region" description="Acidic residues" evidence="1">
    <location>
        <begin position="758"/>
        <end position="771"/>
    </location>
</feature>
<dbReference type="SUPFAM" id="SSF50891">
    <property type="entry name" value="Cyclophilin-like"/>
    <property type="match status" value="1"/>
</dbReference>
<dbReference type="Pfam" id="PF08158">
    <property type="entry name" value="SDA1_HEAT"/>
    <property type="match status" value="1"/>
</dbReference>
<gene>
    <name evidence="3" type="ORF">ACHAW5_009558</name>
</gene>
<dbReference type="PROSITE" id="PS50072">
    <property type="entry name" value="CSA_PPIASE_2"/>
    <property type="match status" value="1"/>
</dbReference>
<evidence type="ECO:0000256" key="1">
    <source>
        <dbReference type="SAM" id="MobiDB-lite"/>
    </source>
</evidence>
<dbReference type="InterPro" id="IPR027312">
    <property type="entry name" value="Sda1"/>
</dbReference>
<keyword evidence="4" id="KW-1185">Reference proteome</keyword>
<protein>
    <recommendedName>
        <fullName evidence="2">PPIase cyclophilin-type domain-containing protein</fullName>
    </recommendedName>
</protein>
<feature type="region of interest" description="Disordered" evidence="1">
    <location>
        <begin position="839"/>
        <end position="875"/>
    </location>
</feature>
<dbReference type="InterPro" id="IPR012977">
    <property type="entry name" value="SDA1_N"/>
</dbReference>
<dbReference type="EMBL" id="JALLAZ020001450">
    <property type="protein sequence ID" value="KAL3774732.1"/>
    <property type="molecule type" value="Genomic_DNA"/>
</dbReference>
<feature type="compositionally biased region" description="Acidic residues" evidence="1">
    <location>
        <begin position="603"/>
        <end position="643"/>
    </location>
</feature>
<dbReference type="CDD" id="cd00317">
    <property type="entry name" value="cyclophilin"/>
    <property type="match status" value="1"/>
</dbReference>
<reference evidence="3 4" key="1">
    <citation type="submission" date="2024-10" db="EMBL/GenBank/DDBJ databases">
        <title>Updated reference genomes for cyclostephanoid diatoms.</title>
        <authorList>
            <person name="Roberts W.R."/>
            <person name="Alverson A.J."/>
        </authorList>
    </citation>
    <scope>NUCLEOTIDE SEQUENCE [LARGE SCALE GENOMIC DNA]</scope>
    <source>
        <strain evidence="3 4">AJA276-08</strain>
    </source>
</reference>
<feature type="compositionally biased region" description="Low complexity" evidence="1">
    <location>
        <begin position="839"/>
        <end position="857"/>
    </location>
</feature>
<comment type="caution">
    <text evidence="3">The sequence shown here is derived from an EMBL/GenBank/DDBJ whole genome shotgun (WGS) entry which is preliminary data.</text>
</comment>
<dbReference type="InterPro" id="IPR002130">
    <property type="entry name" value="Cyclophilin-type_PPIase_dom"/>
</dbReference>
<feature type="compositionally biased region" description="Basic and acidic residues" evidence="1">
    <location>
        <begin position="489"/>
        <end position="498"/>
    </location>
</feature>
<proteinExistence type="predicted"/>
<dbReference type="PRINTS" id="PR00153">
    <property type="entry name" value="CSAPPISMRASE"/>
</dbReference>
<feature type="region of interest" description="Disordered" evidence="1">
    <location>
        <begin position="478"/>
        <end position="498"/>
    </location>
</feature>
<dbReference type="PANTHER" id="PTHR12730">
    <property type="entry name" value="HSDA/SDA1-RELATED"/>
    <property type="match status" value="1"/>
</dbReference>
<dbReference type="PANTHER" id="PTHR12730:SF0">
    <property type="entry name" value="PROTEIN SDA1 HOMOLOG"/>
    <property type="match status" value="1"/>
</dbReference>
<dbReference type="Proteomes" id="UP001530315">
    <property type="component" value="Unassembled WGS sequence"/>
</dbReference>
<sequence>MSTKGETMVGTGSSRSALPLKLSQLQNFCKRDPAGYREDYDAQSRRLVSLVGILLLSPNADPSPSLVELIQFMAAVSSSSYKGEESDRIAALLMDLLVGSSSGSGGGGGGGGVAPLLQPTLPLAALQIHRDIRKACVSALILMRNKGAVPPLRLLQLFFQLMAVVPDKNLRECLYHHIVNDIRNINKNGRRDEKLNRTIQSFFHRIVSASASESSPGGEDSPADYAAKRAVQMTCDLYRRNVWNDERSVHILASAVSSPNSSVMSRALRFFLNIEEAMALDKKSSEEVEWAGASERIDLHLHSKKTKAKKRLISKQIKNRQRKQHEKEGLAISQREDKGVEASKKLFPAIELLNDPQGLCEILLKRFKSSGSNTYKFEVKMLMLNFVTRVVGNHELILLPLYALLQRYMGGHQRDVTAILAYAVQSCHSYVPPEEVHGILKTISHNFITERCSGEQMAVGINAARAICARVPSVLSVEQDDADGGGDGEDGKDGGNMREKSTAWDVEAFVRDLAGYAKHRDRSVSIAGRGWVNFIREVYPSLLQGKHRGLVGAGLHRAGERPLRYGEVRVASGVEGADLLLAYEASKKRAEASRDGEGQQSHDDDDGWVEDQSDGEGEEDDEGEWIDVDTVDEEDDISIDDNGEEKGGKEDGWVEVDSGDEEDRTEISDDDVDGEESDGEAPDLVLLGEDDDEEEPMDLSKMSDKDRAKVKQHVSSTRIFTTAEFAKMQKLVERQQKARRDPRLASKLKRAKAKGEEFNDMSDEDSDDSDDENIRIKGAVNATDIMAEAKRKRMSKAEKLEKIIEGRQKWEAKTTSGRRKMTSTIARILTRRHRLPVAPHGGLAPALAPRLSSSSSSLHRRRDRDDGARPIPPANAAAVAHVVRRSMATGTRGARGHGWLGKYRAGLGGRHLQGRWHFRDVDELESINDEVFAMNASSAAVAAAMADDGGGGGTEAYLDLSVGDEPPRRVIIELASAALPRTTENFRLLCREREGGTGYSSTSVYKIEKTVGLCLGDVVSNDGSGGRCHPKMGTYASPFSFEDEGFLVSHTGPGIVSMMSPGVHRNDSRFLITTTGAPQLDGRFVAFGRVKEGMDVINDIATGVFTKRGRPTVDIKVADCGVL</sequence>
<feature type="region of interest" description="Disordered" evidence="1">
    <location>
        <begin position="590"/>
        <end position="712"/>
    </location>
</feature>
<dbReference type="InterPro" id="IPR029000">
    <property type="entry name" value="Cyclophilin-like_dom_sf"/>
</dbReference>
<evidence type="ECO:0000259" key="2">
    <source>
        <dbReference type="PROSITE" id="PS50072"/>
    </source>
</evidence>
<feature type="compositionally biased region" description="Basic and acidic residues" evidence="1">
    <location>
        <begin position="733"/>
        <end position="744"/>
    </location>
</feature>
<dbReference type="AlphaFoldDB" id="A0ABD3NFQ0"/>
<feature type="compositionally biased region" description="Basic and acidic residues" evidence="1">
    <location>
        <begin position="590"/>
        <end position="602"/>
    </location>
</feature>